<sequence length="423" mass="44943">MCTQLRYWTVDGAIFAQPLYVPDLVVNGSILNLVFAATENSSVYAFNSESGDLIWRKNFVGDGPIYPTDFDPPCYDVAPEWGITSTPYIDPDSQTLYVVPWTKEGGKFVYRIHALDLVSGAEKLGGPSPPLSATKTFSDGSTAKFDAEQQVFSMPCTDPGMGPGIWQGGAGPVIFNGSMYLVMGNGAFDPSRGAYGDSIIRVSLPELKVVDCFTPSDEDYLDSTDLDLGSAAAIPVKGKYVFTEGKEGAYYLLKADALGAFNKDNNNGNAWQTIPSDASSGDKSVSIGIGGIYSGAAYWPAGLGQVYLHGVRTGTPLRKYSFDSSDKLSLTASSAVVGNFSKRASVPIVSAVSENATEAVVWEIDASDTLYAWNAANLAPLWNSSAHADRADCKNLVKFATPTIAGGKVFMGCGSKLVAYGPK</sequence>
<evidence type="ECO:0000313" key="1">
    <source>
        <dbReference type="EMBL" id="KAK9902874.1"/>
    </source>
</evidence>
<dbReference type="EMBL" id="JALJOT010000015">
    <property type="protein sequence ID" value="KAK9902874.1"/>
    <property type="molecule type" value="Genomic_DNA"/>
</dbReference>
<dbReference type="Proteomes" id="UP001491310">
    <property type="component" value="Unassembled WGS sequence"/>
</dbReference>
<dbReference type="InterPro" id="IPR015943">
    <property type="entry name" value="WD40/YVTN_repeat-like_dom_sf"/>
</dbReference>
<reference evidence="1 2" key="1">
    <citation type="journal article" date="2024" name="Nat. Commun.">
        <title>Phylogenomics reveals the evolutionary origins of lichenization in chlorophyte algae.</title>
        <authorList>
            <person name="Puginier C."/>
            <person name="Libourel C."/>
            <person name="Otte J."/>
            <person name="Skaloud P."/>
            <person name="Haon M."/>
            <person name="Grisel S."/>
            <person name="Petersen M."/>
            <person name="Berrin J.G."/>
            <person name="Delaux P.M."/>
            <person name="Dal Grande F."/>
            <person name="Keller J."/>
        </authorList>
    </citation>
    <scope>NUCLEOTIDE SEQUENCE [LARGE SCALE GENOMIC DNA]</scope>
    <source>
        <strain evidence="1 2">SAG 216-7</strain>
    </source>
</reference>
<dbReference type="InterPro" id="IPR011047">
    <property type="entry name" value="Quinoprotein_ADH-like_sf"/>
</dbReference>
<gene>
    <name evidence="1" type="ORF">WJX75_009444</name>
</gene>
<evidence type="ECO:0008006" key="3">
    <source>
        <dbReference type="Google" id="ProtNLM"/>
    </source>
</evidence>
<protein>
    <recommendedName>
        <fullName evidence="3">Pyrrolo-quinoline quinone</fullName>
    </recommendedName>
</protein>
<organism evidence="1 2">
    <name type="scientific">Coccomyxa subellipsoidea</name>
    <dbReference type="NCBI Taxonomy" id="248742"/>
    <lineage>
        <taxon>Eukaryota</taxon>
        <taxon>Viridiplantae</taxon>
        <taxon>Chlorophyta</taxon>
        <taxon>core chlorophytes</taxon>
        <taxon>Trebouxiophyceae</taxon>
        <taxon>Trebouxiophyceae incertae sedis</taxon>
        <taxon>Coccomyxaceae</taxon>
        <taxon>Coccomyxa</taxon>
    </lineage>
</organism>
<accession>A0ABR2YDC6</accession>
<name>A0ABR2YDC6_9CHLO</name>
<dbReference type="SUPFAM" id="SSF50998">
    <property type="entry name" value="Quinoprotein alcohol dehydrogenase-like"/>
    <property type="match status" value="1"/>
</dbReference>
<comment type="caution">
    <text evidence="1">The sequence shown here is derived from an EMBL/GenBank/DDBJ whole genome shotgun (WGS) entry which is preliminary data.</text>
</comment>
<dbReference type="Gene3D" id="2.130.10.10">
    <property type="entry name" value="YVTN repeat-like/Quinoprotein amine dehydrogenase"/>
    <property type="match status" value="2"/>
</dbReference>
<evidence type="ECO:0000313" key="2">
    <source>
        <dbReference type="Proteomes" id="UP001491310"/>
    </source>
</evidence>
<keyword evidence="2" id="KW-1185">Reference proteome</keyword>
<proteinExistence type="predicted"/>